<accession>A0A3B1C0L9</accession>
<dbReference type="PANTHER" id="PTHR36427:SF3">
    <property type="entry name" value="LARGE RIBOSOMAL SUBUNIT PROTEIN UL1M"/>
    <property type="match status" value="1"/>
</dbReference>
<dbReference type="HAMAP" id="MF_01318_B">
    <property type="entry name" value="Ribosomal_uL1_B"/>
    <property type="match status" value="1"/>
</dbReference>
<evidence type="ECO:0000256" key="4">
    <source>
        <dbReference type="ARBA" id="ARBA00022980"/>
    </source>
</evidence>
<sequence length="233" mass="24562">MKRGKRYSAAVTGLDGNEKRKLSEALRIVKKIAGAKFDETVEIAVRLGVDPTKADQMIRGAITMPKGTGKTRKILVFAKGDKAKEAETAGADFIGAEDIVAKIQGGWLDFDVAVATPDMMGQVGKIGKLLGPRGLMPNPKSGTVTFDLANAIKEIQAGKVEFRVDKAGIIHAPVGKASFSAEDLFENARTLMEQLQKMKPASAKGTYIKSVSVTSTMGPGVKVDTSPAGLSAA</sequence>
<dbReference type="GO" id="GO:0003735">
    <property type="term" value="F:structural constituent of ribosome"/>
    <property type="evidence" value="ECO:0007669"/>
    <property type="project" value="InterPro"/>
</dbReference>
<protein>
    <submittedName>
        <fullName evidence="6">LSU ribosomal protein L1p (L10Ae)</fullName>
    </submittedName>
</protein>
<dbReference type="GO" id="GO:0019843">
    <property type="term" value="F:rRNA binding"/>
    <property type="evidence" value="ECO:0007669"/>
    <property type="project" value="UniProtKB-KW"/>
</dbReference>
<dbReference type="PANTHER" id="PTHR36427">
    <property type="entry name" value="54S RIBOSOMAL PROTEIN L1, MITOCHONDRIAL"/>
    <property type="match status" value="1"/>
</dbReference>
<name>A0A3B1C0L9_9ZZZZ</name>
<reference evidence="6" key="1">
    <citation type="submission" date="2018-06" db="EMBL/GenBank/DDBJ databases">
        <authorList>
            <person name="Zhirakovskaya E."/>
        </authorList>
    </citation>
    <scope>NUCLEOTIDE SEQUENCE</scope>
</reference>
<dbReference type="Gene3D" id="3.30.190.20">
    <property type="match status" value="1"/>
</dbReference>
<dbReference type="PROSITE" id="PS01199">
    <property type="entry name" value="RIBOSOMAL_L1"/>
    <property type="match status" value="1"/>
</dbReference>
<dbReference type="GO" id="GO:0006412">
    <property type="term" value="P:translation"/>
    <property type="evidence" value="ECO:0007669"/>
    <property type="project" value="InterPro"/>
</dbReference>
<dbReference type="InterPro" id="IPR005878">
    <property type="entry name" value="Ribosom_uL1_bac-type"/>
</dbReference>
<dbReference type="InterPro" id="IPR002143">
    <property type="entry name" value="Ribosomal_uL1"/>
</dbReference>
<dbReference type="SUPFAM" id="SSF56808">
    <property type="entry name" value="Ribosomal protein L1"/>
    <property type="match status" value="1"/>
</dbReference>
<evidence type="ECO:0000256" key="2">
    <source>
        <dbReference type="ARBA" id="ARBA00022730"/>
    </source>
</evidence>
<dbReference type="GO" id="GO:0015934">
    <property type="term" value="C:large ribosomal subunit"/>
    <property type="evidence" value="ECO:0007669"/>
    <property type="project" value="InterPro"/>
</dbReference>
<dbReference type="NCBIfam" id="TIGR01169">
    <property type="entry name" value="rplA_bact"/>
    <property type="match status" value="1"/>
</dbReference>
<dbReference type="CDD" id="cd00403">
    <property type="entry name" value="Ribosomal_L1"/>
    <property type="match status" value="1"/>
</dbReference>
<dbReference type="PIRSF" id="PIRSF002155">
    <property type="entry name" value="Ribosomal_L1"/>
    <property type="match status" value="1"/>
</dbReference>
<evidence type="ECO:0000313" key="6">
    <source>
        <dbReference type="EMBL" id="VAX21612.1"/>
    </source>
</evidence>
<dbReference type="InterPro" id="IPR023673">
    <property type="entry name" value="Ribosomal_uL1_CS"/>
</dbReference>
<keyword evidence="5" id="KW-0687">Ribonucleoprotein</keyword>
<gene>
    <name evidence="6" type="ORF">MNBD_NITROSPINAE01-1859</name>
</gene>
<dbReference type="InterPro" id="IPR023674">
    <property type="entry name" value="Ribosomal_uL1-like"/>
</dbReference>
<keyword evidence="4 6" id="KW-0689">Ribosomal protein</keyword>
<dbReference type="EMBL" id="UOGC01000122">
    <property type="protein sequence ID" value="VAX21612.1"/>
    <property type="molecule type" value="Genomic_DNA"/>
</dbReference>
<comment type="similarity">
    <text evidence="1">Belongs to the universal ribosomal protein uL1 family.</text>
</comment>
<evidence type="ECO:0000256" key="3">
    <source>
        <dbReference type="ARBA" id="ARBA00022884"/>
    </source>
</evidence>
<dbReference type="InterPro" id="IPR028364">
    <property type="entry name" value="Ribosomal_uL1/biogenesis"/>
</dbReference>
<keyword evidence="2" id="KW-0699">rRNA-binding</keyword>
<dbReference type="AlphaFoldDB" id="A0A3B1C0L9"/>
<dbReference type="Gene3D" id="3.40.50.790">
    <property type="match status" value="1"/>
</dbReference>
<organism evidence="6">
    <name type="scientific">hydrothermal vent metagenome</name>
    <dbReference type="NCBI Taxonomy" id="652676"/>
    <lineage>
        <taxon>unclassified sequences</taxon>
        <taxon>metagenomes</taxon>
        <taxon>ecological metagenomes</taxon>
    </lineage>
</organism>
<proteinExistence type="inferred from homology"/>
<keyword evidence="3" id="KW-0694">RNA-binding</keyword>
<dbReference type="Pfam" id="PF00687">
    <property type="entry name" value="Ribosomal_L1"/>
    <property type="match status" value="1"/>
</dbReference>
<evidence type="ECO:0000256" key="1">
    <source>
        <dbReference type="ARBA" id="ARBA00010531"/>
    </source>
</evidence>
<dbReference type="FunFam" id="3.40.50.790:FF:000001">
    <property type="entry name" value="50S ribosomal protein L1"/>
    <property type="match status" value="1"/>
</dbReference>
<dbReference type="InterPro" id="IPR016095">
    <property type="entry name" value="Ribosomal_uL1_3-a/b-sand"/>
</dbReference>
<evidence type="ECO:0000256" key="5">
    <source>
        <dbReference type="ARBA" id="ARBA00023274"/>
    </source>
</evidence>